<sequence length="506" mass="54306">MESRTLSSVDLIQCALQRVQQTQNYLNSVLEINPDALTIAAALDIERDQGPVRSNLHGIPFLVKDNIASKDKMQTTAGSFALLGSIVPRDAHVVAKLREAGAVLLGKAGLSEWADMRSNDYSEGYSARGGQTRGPYNLTINAGGSSTGSGVAVAANIVPFALGTETDGSMITPADRNAIVAIKPTVGLTSRAGTIPESEHQDSVGVFARTLRDAVYVLDAIYGPDERDNYTLAQIDKTSTTGFSSCLAKSTALNGITIGIPWATFWRYTPEVELPTFLTIIDLLKSAGATIVNGTEVADAARVVSPDGWNWDYGTTRGFANESEYSVVKVDFYNNIKTYLSELNNINVRSLEDIVAYNFANDGSEGGNPGNNPAFKSGQDGFLASLASKGIQNETYWQALAFCQRTSREDGIDAMLNQGPGGTRLDALLVPPRVGQTYEMAAQAGYPYITIPAGVMGSAWEEDKLIQAASAMEDVIKQGQAKGLKMGRTLPQWRELNTRNVPVINI</sequence>
<reference evidence="2" key="1">
    <citation type="journal article" date="2020" name="Stud. Mycol.">
        <title>101 Dothideomycetes genomes: a test case for predicting lifestyles and emergence of pathogens.</title>
        <authorList>
            <person name="Haridas S."/>
            <person name="Albert R."/>
            <person name="Binder M."/>
            <person name="Bloem J."/>
            <person name="Labutti K."/>
            <person name="Salamov A."/>
            <person name="Andreopoulos B."/>
            <person name="Baker S."/>
            <person name="Barry K."/>
            <person name="Bills G."/>
            <person name="Bluhm B."/>
            <person name="Cannon C."/>
            <person name="Castanera R."/>
            <person name="Culley D."/>
            <person name="Daum C."/>
            <person name="Ezra D."/>
            <person name="Gonzalez J."/>
            <person name="Henrissat B."/>
            <person name="Kuo A."/>
            <person name="Liang C."/>
            <person name="Lipzen A."/>
            <person name="Lutzoni F."/>
            <person name="Magnuson J."/>
            <person name="Mondo S."/>
            <person name="Nolan M."/>
            <person name="Ohm R."/>
            <person name="Pangilinan J."/>
            <person name="Park H.-J."/>
            <person name="Ramirez L."/>
            <person name="Alfaro M."/>
            <person name="Sun H."/>
            <person name="Tritt A."/>
            <person name="Yoshinaga Y."/>
            <person name="Zwiers L.-H."/>
            <person name="Turgeon B."/>
            <person name="Goodwin S."/>
            <person name="Spatafora J."/>
            <person name="Crous P."/>
            <person name="Grigoriev I."/>
        </authorList>
    </citation>
    <scope>NUCLEOTIDE SEQUENCE</scope>
    <source>
        <strain evidence="2">CBS 260.36</strain>
    </source>
</reference>
<evidence type="ECO:0000313" key="3">
    <source>
        <dbReference type="Proteomes" id="UP000799439"/>
    </source>
</evidence>
<name>A0A9P4IT85_9PEZI</name>
<feature type="domain" description="Amidase" evidence="1">
    <location>
        <begin position="11"/>
        <end position="293"/>
    </location>
</feature>
<organism evidence="2 3">
    <name type="scientific">Myriangium duriaei CBS 260.36</name>
    <dbReference type="NCBI Taxonomy" id="1168546"/>
    <lineage>
        <taxon>Eukaryota</taxon>
        <taxon>Fungi</taxon>
        <taxon>Dikarya</taxon>
        <taxon>Ascomycota</taxon>
        <taxon>Pezizomycotina</taxon>
        <taxon>Dothideomycetes</taxon>
        <taxon>Dothideomycetidae</taxon>
        <taxon>Myriangiales</taxon>
        <taxon>Myriangiaceae</taxon>
        <taxon>Myriangium</taxon>
    </lineage>
</organism>
<accession>A0A9P4IT85</accession>
<dbReference type="InterPro" id="IPR036928">
    <property type="entry name" value="AS_sf"/>
</dbReference>
<dbReference type="Gene3D" id="3.90.1300.10">
    <property type="entry name" value="Amidase signature (AS) domain"/>
    <property type="match status" value="1"/>
</dbReference>
<dbReference type="PANTHER" id="PTHR42678:SF37">
    <property type="entry name" value="AMIDASE C869.01-RELATED"/>
    <property type="match status" value="1"/>
</dbReference>
<dbReference type="Pfam" id="PF01425">
    <property type="entry name" value="Amidase"/>
    <property type="match status" value="1"/>
</dbReference>
<dbReference type="EMBL" id="ML996093">
    <property type="protein sequence ID" value="KAF2148269.1"/>
    <property type="molecule type" value="Genomic_DNA"/>
</dbReference>
<dbReference type="Proteomes" id="UP000799439">
    <property type="component" value="Unassembled WGS sequence"/>
</dbReference>
<dbReference type="OrthoDB" id="566138at2759"/>
<dbReference type="InterPro" id="IPR023631">
    <property type="entry name" value="Amidase_dom"/>
</dbReference>
<protein>
    <submittedName>
        <fullName evidence="2">Amidase family protein</fullName>
    </submittedName>
</protein>
<dbReference type="AlphaFoldDB" id="A0A9P4IT85"/>
<dbReference type="SUPFAM" id="SSF75304">
    <property type="entry name" value="Amidase signature (AS) enzymes"/>
    <property type="match status" value="1"/>
</dbReference>
<dbReference type="PANTHER" id="PTHR42678">
    <property type="entry name" value="AMIDASE"/>
    <property type="match status" value="1"/>
</dbReference>
<gene>
    <name evidence="2" type="ORF">K461DRAFT_329875</name>
</gene>
<proteinExistence type="predicted"/>
<keyword evidence="3" id="KW-1185">Reference proteome</keyword>
<evidence type="ECO:0000259" key="1">
    <source>
        <dbReference type="Pfam" id="PF01425"/>
    </source>
</evidence>
<evidence type="ECO:0000313" key="2">
    <source>
        <dbReference type="EMBL" id="KAF2148269.1"/>
    </source>
</evidence>
<comment type="caution">
    <text evidence="2">The sequence shown here is derived from an EMBL/GenBank/DDBJ whole genome shotgun (WGS) entry which is preliminary data.</text>
</comment>